<organism evidence="1 2">
    <name type="scientific">Shewanella maritima</name>
    <dbReference type="NCBI Taxonomy" id="2520507"/>
    <lineage>
        <taxon>Bacteria</taxon>
        <taxon>Pseudomonadati</taxon>
        <taxon>Pseudomonadota</taxon>
        <taxon>Gammaproteobacteria</taxon>
        <taxon>Alteromonadales</taxon>
        <taxon>Shewanellaceae</taxon>
        <taxon>Shewanella</taxon>
    </lineage>
</organism>
<dbReference type="InterPro" id="IPR029033">
    <property type="entry name" value="His_PPase_superfam"/>
</dbReference>
<dbReference type="AlphaFoldDB" id="A0A411PEB7"/>
<dbReference type="RefSeq" id="WP_130597901.1">
    <property type="nucleotide sequence ID" value="NZ_CP036200.1"/>
</dbReference>
<proteinExistence type="predicted"/>
<dbReference type="SUPFAM" id="SSF53254">
    <property type="entry name" value="Phosphoglycerate mutase-like"/>
    <property type="match status" value="1"/>
</dbReference>
<evidence type="ECO:0000313" key="1">
    <source>
        <dbReference type="EMBL" id="QBF81927.1"/>
    </source>
</evidence>
<reference evidence="1 2" key="1">
    <citation type="submission" date="2019-02" db="EMBL/GenBank/DDBJ databases">
        <title>Shewanella sp. D4-2 isolated from Dokdo Island.</title>
        <authorList>
            <person name="Baek K."/>
        </authorList>
    </citation>
    <scope>NUCLEOTIDE SEQUENCE [LARGE SCALE GENOMIC DNA]</scope>
    <source>
        <strain evidence="1 2">D4-2</strain>
    </source>
</reference>
<name>A0A411PEB7_9GAMM</name>
<gene>
    <name evidence="1" type="ORF">EXU30_03855</name>
</gene>
<dbReference type="Gene3D" id="3.40.50.1240">
    <property type="entry name" value="Phosphoglycerate mutase-like"/>
    <property type="match status" value="1"/>
</dbReference>
<accession>A0A411PEB7</accession>
<dbReference type="Proteomes" id="UP000291106">
    <property type="component" value="Chromosome"/>
</dbReference>
<dbReference type="KEGG" id="smai:EXU30_03855"/>
<protein>
    <recommendedName>
        <fullName evidence="3">Histidine phosphatase family protein</fullName>
    </recommendedName>
</protein>
<evidence type="ECO:0000313" key="2">
    <source>
        <dbReference type="Proteomes" id="UP000291106"/>
    </source>
</evidence>
<dbReference type="InterPro" id="IPR013078">
    <property type="entry name" value="His_Pase_superF_clade-1"/>
</dbReference>
<keyword evidence="2" id="KW-1185">Reference proteome</keyword>
<dbReference type="OrthoDB" id="9156506at2"/>
<dbReference type="Pfam" id="PF00300">
    <property type="entry name" value="His_Phos_1"/>
    <property type="match status" value="1"/>
</dbReference>
<dbReference type="EMBL" id="CP036200">
    <property type="protein sequence ID" value="QBF81927.1"/>
    <property type="molecule type" value="Genomic_DNA"/>
</dbReference>
<evidence type="ECO:0008006" key="3">
    <source>
        <dbReference type="Google" id="ProtNLM"/>
    </source>
</evidence>
<sequence>MEIILIRHGRPTTAGNPKVSASGFTQWVRHYHHAKVCYTSRANHQVFDNSHYLVSSDLKRAIHSSEIYSGKTPQQQLPSLREMDIPRYKLPFTLNAWTWVYLNRALWMLGKRGNFESYNDAKQRAIVAADELIALAKQHKKVMAFGHGFMNLHIRRELARKGWQVKEKDNNYWGKNTLILD</sequence>